<feature type="transmembrane region" description="Helical" evidence="1">
    <location>
        <begin position="29"/>
        <end position="48"/>
    </location>
</feature>
<organism evidence="2 3">
    <name type="scientific">Cohnella faecalis</name>
    <dbReference type="NCBI Taxonomy" id="2315694"/>
    <lineage>
        <taxon>Bacteria</taxon>
        <taxon>Bacillati</taxon>
        <taxon>Bacillota</taxon>
        <taxon>Bacilli</taxon>
        <taxon>Bacillales</taxon>
        <taxon>Paenibacillaceae</taxon>
        <taxon>Cohnella</taxon>
    </lineage>
</organism>
<name>A0A398CUI2_9BACL</name>
<keyword evidence="3" id="KW-1185">Reference proteome</keyword>
<sequence length="111" mass="11518">MSVPLSSWVKAITFSSGASTVVPAGTVSLNFHIFVFGPVLSWASYLAFMPLLNSKYRPSADNPSLTIVSSVSCTVNGSSSPSFRVSPVGISGVMPLPVNVYCGGTASTITR</sequence>
<evidence type="ECO:0000256" key="1">
    <source>
        <dbReference type="SAM" id="Phobius"/>
    </source>
</evidence>
<keyword evidence="1" id="KW-0812">Transmembrane</keyword>
<comment type="caution">
    <text evidence="2">The sequence shown here is derived from an EMBL/GenBank/DDBJ whole genome shotgun (WGS) entry which is preliminary data.</text>
</comment>
<dbReference type="AlphaFoldDB" id="A0A398CUI2"/>
<evidence type="ECO:0000313" key="2">
    <source>
        <dbReference type="EMBL" id="RIE02941.1"/>
    </source>
</evidence>
<protein>
    <submittedName>
        <fullName evidence="2">Uncharacterized protein</fullName>
    </submittedName>
</protein>
<gene>
    <name evidence="2" type="ORF">D3H35_20255</name>
</gene>
<dbReference type="EMBL" id="QXJM01000039">
    <property type="protein sequence ID" value="RIE02941.1"/>
    <property type="molecule type" value="Genomic_DNA"/>
</dbReference>
<dbReference type="Proteomes" id="UP000266340">
    <property type="component" value="Unassembled WGS sequence"/>
</dbReference>
<keyword evidence="1" id="KW-0472">Membrane</keyword>
<evidence type="ECO:0000313" key="3">
    <source>
        <dbReference type="Proteomes" id="UP000266340"/>
    </source>
</evidence>
<accession>A0A398CUI2</accession>
<proteinExistence type="predicted"/>
<reference evidence="2 3" key="1">
    <citation type="submission" date="2018-09" db="EMBL/GenBank/DDBJ databases">
        <title>Cohnella cavernae sp. nov., isolated from a karst cave.</title>
        <authorList>
            <person name="Zhu H."/>
        </authorList>
    </citation>
    <scope>NUCLEOTIDE SEQUENCE [LARGE SCALE GENOMIC DNA]</scope>
    <source>
        <strain evidence="2 3">K2E09-144</strain>
    </source>
</reference>
<keyword evidence="1" id="KW-1133">Transmembrane helix</keyword>